<gene>
    <name evidence="2" type="ORF">BS50DRAFT_279100</name>
</gene>
<sequence>MPAKGVAEFFFIPLFPGAVCIQEECAPVPPFFYSTRPVFLYDREFLVLSSISPFLPFPRVAVFFLLFPFCFFVASNKRGRAAARLWAYAVICLLYP</sequence>
<keyword evidence="1" id="KW-0472">Membrane</keyword>
<dbReference type="AlphaFoldDB" id="A0A2T2P0T1"/>
<dbReference type="Proteomes" id="UP000240883">
    <property type="component" value="Unassembled WGS sequence"/>
</dbReference>
<keyword evidence="1" id="KW-1133">Transmembrane helix</keyword>
<accession>A0A2T2P0T1</accession>
<evidence type="ECO:0000313" key="2">
    <source>
        <dbReference type="EMBL" id="PSN71253.1"/>
    </source>
</evidence>
<organism evidence="2 3">
    <name type="scientific">Corynespora cassiicola Philippines</name>
    <dbReference type="NCBI Taxonomy" id="1448308"/>
    <lineage>
        <taxon>Eukaryota</taxon>
        <taxon>Fungi</taxon>
        <taxon>Dikarya</taxon>
        <taxon>Ascomycota</taxon>
        <taxon>Pezizomycotina</taxon>
        <taxon>Dothideomycetes</taxon>
        <taxon>Pleosporomycetidae</taxon>
        <taxon>Pleosporales</taxon>
        <taxon>Corynesporascaceae</taxon>
        <taxon>Corynespora</taxon>
    </lineage>
</organism>
<keyword evidence="3" id="KW-1185">Reference proteome</keyword>
<reference evidence="2 3" key="1">
    <citation type="journal article" date="2018" name="Front. Microbiol.">
        <title>Genome-Wide Analysis of Corynespora cassiicola Leaf Fall Disease Putative Effectors.</title>
        <authorList>
            <person name="Lopez D."/>
            <person name="Ribeiro S."/>
            <person name="Label P."/>
            <person name="Fumanal B."/>
            <person name="Venisse J.S."/>
            <person name="Kohler A."/>
            <person name="de Oliveira R.R."/>
            <person name="Labutti K."/>
            <person name="Lipzen A."/>
            <person name="Lail K."/>
            <person name="Bauer D."/>
            <person name="Ohm R.A."/>
            <person name="Barry K.W."/>
            <person name="Spatafora J."/>
            <person name="Grigoriev I.V."/>
            <person name="Martin F.M."/>
            <person name="Pujade-Renaud V."/>
        </authorList>
    </citation>
    <scope>NUCLEOTIDE SEQUENCE [LARGE SCALE GENOMIC DNA]</scope>
    <source>
        <strain evidence="2 3">Philippines</strain>
    </source>
</reference>
<evidence type="ECO:0000256" key="1">
    <source>
        <dbReference type="SAM" id="Phobius"/>
    </source>
</evidence>
<protein>
    <submittedName>
        <fullName evidence="2">Uncharacterized protein</fullName>
    </submittedName>
</protein>
<feature type="transmembrane region" description="Helical" evidence="1">
    <location>
        <begin position="54"/>
        <end position="74"/>
    </location>
</feature>
<proteinExistence type="predicted"/>
<dbReference type="EMBL" id="KZ678131">
    <property type="protein sequence ID" value="PSN71253.1"/>
    <property type="molecule type" value="Genomic_DNA"/>
</dbReference>
<name>A0A2T2P0T1_CORCC</name>
<keyword evidence="1" id="KW-0812">Transmembrane</keyword>
<evidence type="ECO:0000313" key="3">
    <source>
        <dbReference type="Proteomes" id="UP000240883"/>
    </source>
</evidence>